<keyword evidence="7 9" id="KW-0326">Glycosidase</keyword>
<dbReference type="AlphaFoldDB" id="A0A9P4XZF6"/>
<evidence type="ECO:0000256" key="4">
    <source>
        <dbReference type="ARBA" id="ARBA00022801"/>
    </source>
</evidence>
<feature type="signal peptide" evidence="10">
    <location>
        <begin position="1"/>
        <end position="18"/>
    </location>
</feature>
<evidence type="ECO:0000256" key="5">
    <source>
        <dbReference type="ARBA" id="ARBA00023001"/>
    </source>
</evidence>
<keyword evidence="6" id="KW-0119">Carbohydrate metabolism</keyword>
<dbReference type="Pfam" id="PF00840">
    <property type="entry name" value="Glyco_hydro_7"/>
    <property type="match status" value="1"/>
</dbReference>
<dbReference type="EC" id="3.2.1.-" evidence="9"/>
<reference evidence="11" key="1">
    <citation type="journal article" date="2020" name="Phytopathology">
        <title>Genome sequence of the chestnut blight fungus Cryphonectria parasitica EP155: A fundamental resource for an archetypical invasive plant pathogen.</title>
        <authorList>
            <person name="Crouch J.A."/>
            <person name="Dawe A."/>
            <person name="Aerts A."/>
            <person name="Barry K."/>
            <person name="Churchill A.C.L."/>
            <person name="Grimwood J."/>
            <person name="Hillman B."/>
            <person name="Milgroom M.G."/>
            <person name="Pangilinan J."/>
            <person name="Smith M."/>
            <person name="Salamov A."/>
            <person name="Schmutz J."/>
            <person name="Yadav J."/>
            <person name="Grigoriev I.V."/>
            <person name="Nuss D."/>
        </authorList>
    </citation>
    <scope>NUCLEOTIDE SEQUENCE</scope>
    <source>
        <strain evidence="11">EP155</strain>
    </source>
</reference>
<proteinExistence type="inferred from homology"/>
<evidence type="ECO:0000256" key="6">
    <source>
        <dbReference type="ARBA" id="ARBA00023277"/>
    </source>
</evidence>
<dbReference type="Proteomes" id="UP000803844">
    <property type="component" value="Unassembled WGS sequence"/>
</dbReference>
<dbReference type="GeneID" id="63842922"/>
<dbReference type="EMBL" id="MU032349">
    <property type="protein sequence ID" value="KAF3763843.1"/>
    <property type="molecule type" value="Genomic_DNA"/>
</dbReference>
<keyword evidence="3 10" id="KW-0732">Signal</keyword>
<dbReference type="Gene3D" id="2.70.100.10">
    <property type="entry name" value="Glycoside hydrolase, family 7, domain"/>
    <property type="match status" value="1"/>
</dbReference>
<dbReference type="GO" id="GO:0016162">
    <property type="term" value="F:cellulose 1,4-beta-cellobiosidase activity"/>
    <property type="evidence" value="ECO:0007669"/>
    <property type="project" value="UniProtKB-EC"/>
</dbReference>
<comment type="similarity">
    <text evidence="2 9">Belongs to the glycosyl hydrolase 7 (cellulase C) family.</text>
</comment>
<dbReference type="FunFam" id="2.70.100.10:FF:000001">
    <property type="entry name" value="Glucanase"/>
    <property type="match status" value="1"/>
</dbReference>
<dbReference type="GO" id="GO:0030245">
    <property type="term" value="P:cellulose catabolic process"/>
    <property type="evidence" value="ECO:0007669"/>
    <property type="project" value="UniProtKB-KW"/>
</dbReference>
<name>A0A9P4XZF6_CRYP1</name>
<dbReference type="PANTHER" id="PTHR33753:SF2">
    <property type="entry name" value="GLYCOSIDE HYDROLASE FAMILY 7 PROTEIN"/>
    <property type="match status" value="1"/>
</dbReference>
<evidence type="ECO:0000313" key="11">
    <source>
        <dbReference type="EMBL" id="KAF3763843.1"/>
    </source>
</evidence>
<evidence type="ECO:0000256" key="8">
    <source>
        <dbReference type="ARBA" id="ARBA00023326"/>
    </source>
</evidence>
<dbReference type="SUPFAM" id="SSF49899">
    <property type="entry name" value="Concanavalin A-like lectins/glucanases"/>
    <property type="match status" value="1"/>
</dbReference>
<evidence type="ECO:0000256" key="9">
    <source>
        <dbReference type="RuleBase" id="RU361164"/>
    </source>
</evidence>
<dbReference type="RefSeq" id="XP_040774804.1">
    <property type="nucleotide sequence ID" value="XM_040925793.1"/>
</dbReference>
<evidence type="ECO:0000256" key="2">
    <source>
        <dbReference type="ARBA" id="ARBA00006044"/>
    </source>
</evidence>
<evidence type="ECO:0000256" key="3">
    <source>
        <dbReference type="ARBA" id="ARBA00022729"/>
    </source>
</evidence>
<keyword evidence="8 9" id="KW-0624">Polysaccharide degradation</keyword>
<dbReference type="PRINTS" id="PR00734">
    <property type="entry name" value="GLHYDRLASE7"/>
</dbReference>
<keyword evidence="5 9" id="KW-0136">Cellulose degradation</keyword>
<keyword evidence="4 9" id="KW-0378">Hydrolase</keyword>
<dbReference type="OrthoDB" id="412382at2759"/>
<accession>A0A9P4XZF6</accession>
<keyword evidence="12" id="KW-1185">Reference proteome</keyword>
<organism evidence="11 12">
    <name type="scientific">Cryphonectria parasitica (strain ATCC 38755 / EP155)</name>
    <dbReference type="NCBI Taxonomy" id="660469"/>
    <lineage>
        <taxon>Eukaryota</taxon>
        <taxon>Fungi</taxon>
        <taxon>Dikarya</taxon>
        <taxon>Ascomycota</taxon>
        <taxon>Pezizomycotina</taxon>
        <taxon>Sordariomycetes</taxon>
        <taxon>Sordariomycetidae</taxon>
        <taxon>Diaporthales</taxon>
        <taxon>Cryphonectriaceae</taxon>
        <taxon>Cryphonectria-Endothia species complex</taxon>
        <taxon>Cryphonectria</taxon>
    </lineage>
</organism>
<dbReference type="InterPro" id="IPR013320">
    <property type="entry name" value="ConA-like_dom_sf"/>
</dbReference>
<comment type="catalytic activity">
    <reaction evidence="1">
        <text>Hydrolysis of (1-&gt;4)-beta-D-glucosidic linkages in cellulose and cellotetraose, releasing cellobiose from the non-reducing ends of the chains.</text>
        <dbReference type="EC" id="3.2.1.91"/>
    </reaction>
</comment>
<sequence length="452" mass="48358">MFSKFALTGSLLAGAVNAQGVGTQQTETHPQMTWQSCTSPSSCTTNQGEVVIDSNWRWVHDKDGYVNCYTGNTWNTTLCPDDKTCAANCVLDGADYSSTYGITTSGNALSLQFVTQSSGKNIGSRTYLMESSTKYHLFDLIGNEFAFDVDLSKLPCGLNGALYFVTMDADGGMAKYSTNTAGAEYGTGYCDSQCPRDLKFINGQGNVEGWTPSTNDANAGVGGLGSCCSEMDVWEANSMDMAYTPHPCETAAQHSCNADECGGTYSSSRYAGDCDPDGCDWNPFRMGNKDFYGSGDTVDTSQKFTVVTQFHGSGSSLTEISQYYIQGGTKIQQPNSTWPTLTGYNSITDDFCKAQKVEFNDTDVFSEKGGLAQMGAGMADGMVLVMSLWDDHYANMLWLDSTYPVDADASSPGKQRGTCATTSGVPADVESSDASATVIYSNIKFGPIGATY</sequence>
<protein>
    <recommendedName>
        <fullName evidence="9">Glucanase</fullName>
        <ecNumber evidence="9">3.2.1.-</ecNumber>
    </recommendedName>
</protein>
<evidence type="ECO:0000256" key="10">
    <source>
        <dbReference type="SAM" id="SignalP"/>
    </source>
</evidence>
<gene>
    <name evidence="11" type="primary">cbh1</name>
    <name evidence="11" type="ORF">M406DRAFT_75076</name>
</gene>
<dbReference type="CDD" id="cd07999">
    <property type="entry name" value="GH7_CBH_EG"/>
    <property type="match status" value="1"/>
</dbReference>
<dbReference type="PANTHER" id="PTHR33753">
    <property type="entry name" value="1,4-BETA-D-GLUCAN CELLOBIOHYDROLASE B"/>
    <property type="match status" value="1"/>
</dbReference>
<dbReference type="InterPro" id="IPR001722">
    <property type="entry name" value="Glyco_hydro_7"/>
</dbReference>
<dbReference type="SMR" id="A0A9P4XZF6"/>
<feature type="chain" id="PRO_5040243173" description="Glucanase" evidence="10">
    <location>
        <begin position="19"/>
        <end position="452"/>
    </location>
</feature>
<evidence type="ECO:0000313" key="12">
    <source>
        <dbReference type="Proteomes" id="UP000803844"/>
    </source>
</evidence>
<evidence type="ECO:0000256" key="1">
    <source>
        <dbReference type="ARBA" id="ARBA00001641"/>
    </source>
</evidence>
<comment type="caution">
    <text evidence="11">The sequence shown here is derived from an EMBL/GenBank/DDBJ whole genome shotgun (WGS) entry which is preliminary data.</text>
</comment>
<evidence type="ECO:0000256" key="7">
    <source>
        <dbReference type="ARBA" id="ARBA00023295"/>
    </source>
</evidence>
<dbReference type="InterPro" id="IPR037019">
    <property type="entry name" value="Glyco_hydro_7_sf"/>
</dbReference>